<accession>A0A1I6M9U7</accession>
<evidence type="ECO:0000256" key="1">
    <source>
        <dbReference type="ARBA" id="ARBA00022679"/>
    </source>
</evidence>
<proteinExistence type="predicted"/>
<keyword evidence="1" id="KW-0808">Transferase</keyword>
<dbReference type="PANTHER" id="PTHR43800:SF1">
    <property type="entry name" value="PEPTIDYL-LYSINE N-ACETYLTRANSFERASE YJAB"/>
    <property type="match status" value="1"/>
</dbReference>
<keyword evidence="5" id="KW-1185">Reference proteome</keyword>
<sequence length="196" mass="21907">MIPEGMHEVPAGHVPAVVTYLQMASAQMTAAKPFPLGVTATEENLDVAAYRNLFRAVGAPWLWSSRLVMPEDELQAILQSDQTELWVIRHESKAIGIVELSFQDDGDCELDYFGIVTSATGQGLGGPMMHLAQTQAFSRQINRFFVHTCNWDDPRALDFYQKAGFKPYKIAVEVFPDPRVDGIHDRRIAPHVPLIE</sequence>
<keyword evidence="2" id="KW-0012">Acyltransferase</keyword>
<dbReference type="PROSITE" id="PS51186">
    <property type="entry name" value="GNAT"/>
    <property type="match status" value="1"/>
</dbReference>
<dbReference type="Pfam" id="PF00583">
    <property type="entry name" value="Acetyltransf_1"/>
    <property type="match status" value="1"/>
</dbReference>
<dbReference type="GO" id="GO:0016747">
    <property type="term" value="F:acyltransferase activity, transferring groups other than amino-acyl groups"/>
    <property type="evidence" value="ECO:0007669"/>
    <property type="project" value="InterPro"/>
</dbReference>
<dbReference type="STRING" id="1123755.SAMN05444714_1428"/>
<dbReference type="AlphaFoldDB" id="A0A1I6M9U7"/>
<keyword evidence="4" id="KW-0689">Ribosomal protein</keyword>
<gene>
    <name evidence="4" type="ORF">SAMN05444714_1428</name>
</gene>
<dbReference type="CDD" id="cd04301">
    <property type="entry name" value="NAT_SF"/>
    <property type="match status" value="1"/>
</dbReference>
<evidence type="ECO:0000259" key="3">
    <source>
        <dbReference type="PROSITE" id="PS51186"/>
    </source>
</evidence>
<protein>
    <submittedName>
        <fullName evidence="4">Ribosomal protein S18 acetylase RimI</fullName>
    </submittedName>
</protein>
<dbReference type="Gene3D" id="3.40.630.30">
    <property type="match status" value="1"/>
</dbReference>
<evidence type="ECO:0000313" key="5">
    <source>
        <dbReference type="Proteomes" id="UP000198926"/>
    </source>
</evidence>
<dbReference type="PANTHER" id="PTHR43800">
    <property type="entry name" value="PEPTIDYL-LYSINE N-ACETYLTRANSFERASE YJAB"/>
    <property type="match status" value="1"/>
</dbReference>
<dbReference type="EMBL" id="FOZM01000001">
    <property type="protein sequence ID" value="SFS12496.1"/>
    <property type="molecule type" value="Genomic_DNA"/>
</dbReference>
<dbReference type="OrthoDB" id="275336at2"/>
<evidence type="ECO:0000256" key="2">
    <source>
        <dbReference type="ARBA" id="ARBA00023315"/>
    </source>
</evidence>
<organism evidence="4 5">
    <name type="scientific">Yoonia litorea</name>
    <dbReference type="NCBI Taxonomy" id="1123755"/>
    <lineage>
        <taxon>Bacteria</taxon>
        <taxon>Pseudomonadati</taxon>
        <taxon>Pseudomonadota</taxon>
        <taxon>Alphaproteobacteria</taxon>
        <taxon>Rhodobacterales</taxon>
        <taxon>Paracoccaceae</taxon>
        <taxon>Yoonia</taxon>
    </lineage>
</organism>
<dbReference type="SUPFAM" id="SSF55729">
    <property type="entry name" value="Acyl-CoA N-acyltransferases (Nat)"/>
    <property type="match status" value="1"/>
</dbReference>
<dbReference type="InterPro" id="IPR016181">
    <property type="entry name" value="Acyl_CoA_acyltransferase"/>
</dbReference>
<reference evidence="4 5" key="1">
    <citation type="submission" date="2016-10" db="EMBL/GenBank/DDBJ databases">
        <authorList>
            <person name="de Groot N.N."/>
        </authorList>
    </citation>
    <scope>NUCLEOTIDE SEQUENCE [LARGE SCALE GENOMIC DNA]</scope>
    <source>
        <strain evidence="4 5">DSM 29433</strain>
    </source>
</reference>
<evidence type="ECO:0000313" key="4">
    <source>
        <dbReference type="EMBL" id="SFS12496.1"/>
    </source>
</evidence>
<feature type="domain" description="N-acetyltransferase" evidence="3">
    <location>
        <begin position="35"/>
        <end position="190"/>
    </location>
</feature>
<dbReference type="GO" id="GO:0005840">
    <property type="term" value="C:ribosome"/>
    <property type="evidence" value="ECO:0007669"/>
    <property type="project" value="UniProtKB-KW"/>
</dbReference>
<keyword evidence="4" id="KW-0687">Ribonucleoprotein</keyword>
<dbReference type="InterPro" id="IPR000182">
    <property type="entry name" value="GNAT_dom"/>
</dbReference>
<dbReference type="Proteomes" id="UP000198926">
    <property type="component" value="Unassembled WGS sequence"/>
</dbReference>
<name>A0A1I6M9U7_9RHOB</name>